<sequence>MRWKLQKVKYHPRGKGFKVELQRPETSQLKLRDVVIGKNRCDFCALLYNFVTGAGAMQDELLDKRIVLSSYRDDRVRDDFEMELAINGIRVAFQDHDQIELETKYPVLCQYLPLTKVPGPSGFQFSDDASHAPSPTDIVKRIKLEKSCDGADLAHFIPGEAPTPPEEQVVYAKARAWLDCCKKKHRSCRRGLSGRLYGSIKDVQDKSALPSRAVFVGAAEGDAPYLIEAGGICAEYATLSYCWGEAPGAAGSGAAGWPHVTLTSNLEERLGGAPLDAMPRTIQHAILICQRLGLQYLWVDCLCIVQDDRADWNRESSKMREIYEQSTVTIVALGAKDIYQGCFFPRPPTHVSDSRGEHPGTGPVSLPFIVDDTYLGTVYAYPPPHGPDFHEVLDSVWNTRGGTFQERALSRRLLYFGRHQLLWECQKCRWTEDNTHNFNMNSPGRADNELEDEGGLKNSISAAVMAVNFAGGSQDLADDLQAMGHKVTASLYRAAILLIAWPVKKGRTYVEKFMPFADVWDVAVTEYSARALTEPNDKLLALQGLAEAFSLWRRRWSYSYGLYLANIACCLLWFSTGEPLRKPPFERAPSSSWIAWDGQVTIPAIFHVPIVSLKTGAGCLQEIEFDSPTLEEPSPFHTNGVLSLFGRLLEAKRSTQTIADDPSWVHTEGKLGIWRSGSPGFQEPPRPPSHCFVLRDEQTSEPIGKVQFDDLSDTPEVFTCLLVEDEKLTGQEDFDVGSVRSLVCCVGEMVTRRCVRKYWLLALKPCGQLPRTYRRVGVAVAAHRKIDGTKCIGLPMHKLGRQTRIRLI</sequence>
<evidence type="ECO:0000259" key="1">
    <source>
        <dbReference type="Pfam" id="PF06985"/>
    </source>
</evidence>
<keyword evidence="3" id="KW-1185">Reference proteome</keyword>
<organism evidence="2 3">
    <name type="scientific">Knufia peltigerae</name>
    <dbReference type="NCBI Taxonomy" id="1002370"/>
    <lineage>
        <taxon>Eukaryota</taxon>
        <taxon>Fungi</taxon>
        <taxon>Dikarya</taxon>
        <taxon>Ascomycota</taxon>
        <taxon>Pezizomycotina</taxon>
        <taxon>Eurotiomycetes</taxon>
        <taxon>Chaetothyriomycetidae</taxon>
        <taxon>Chaetothyriales</taxon>
        <taxon>Trichomeriaceae</taxon>
        <taxon>Knufia</taxon>
    </lineage>
</organism>
<evidence type="ECO:0000313" key="3">
    <source>
        <dbReference type="Proteomes" id="UP001172681"/>
    </source>
</evidence>
<dbReference type="Pfam" id="PF06985">
    <property type="entry name" value="HET"/>
    <property type="match status" value="1"/>
</dbReference>
<accession>A0AA39CQ57</accession>
<comment type="caution">
    <text evidence="2">The sequence shown here is derived from an EMBL/GenBank/DDBJ whole genome shotgun (WGS) entry which is preliminary data.</text>
</comment>
<evidence type="ECO:0000313" key="2">
    <source>
        <dbReference type="EMBL" id="KAJ9617866.1"/>
    </source>
</evidence>
<dbReference type="PANTHER" id="PTHR33112:SF16">
    <property type="entry name" value="HETEROKARYON INCOMPATIBILITY DOMAIN-CONTAINING PROTEIN"/>
    <property type="match status" value="1"/>
</dbReference>
<dbReference type="PANTHER" id="PTHR33112">
    <property type="entry name" value="DOMAIN PROTEIN, PUTATIVE-RELATED"/>
    <property type="match status" value="1"/>
</dbReference>
<gene>
    <name evidence="2" type="ORF">H2204_013393</name>
</gene>
<reference evidence="2" key="1">
    <citation type="submission" date="2022-10" db="EMBL/GenBank/DDBJ databases">
        <title>Culturing micro-colonial fungi from biological soil crusts in the Mojave desert and describing Neophaeococcomyces mojavensis, and introducing the new genera and species Taxawa tesnikishii.</title>
        <authorList>
            <person name="Kurbessoian T."/>
            <person name="Stajich J.E."/>
        </authorList>
    </citation>
    <scope>NUCLEOTIDE SEQUENCE</scope>
    <source>
        <strain evidence="2">TK_35</strain>
    </source>
</reference>
<name>A0AA39CQ57_9EURO</name>
<dbReference type="AlphaFoldDB" id="A0AA39CQ57"/>
<dbReference type="InterPro" id="IPR010730">
    <property type="entry name" value="HET"/>
</dbReference>
<proteinExistence type="predicted"/>
<dbReference type="Proteomes" id="UP001172681">
    <property type="component" value="Unassembled WGS sequence"/>
</dbReference>
<protein>
    <recommendedName>
        <fullName evidence="1">Heterokaryon incompatibility domain-containing protein</fullName>
    </recommendedName>
</protein>
<dbReference type="EMBL" id="JAPDRN010000151">
    <property type="protein sequence ID" value="KAJ9617866.1"/>
    <property type="molecule type" value="Genomic_DNA"/>
</dbReference>
<feature type="domain" description="Heterokaryon incompatibility" evidence="1">
    <location>
        <begin position="236"/>
        <end position="406"/>
    </location>
</feature>